<keyword evidence="5 12" id="KW-1133">Transmembrane helix</keyword>
<evidence type="ECO:0000313" key="14">
    <source>
        <dbReference type="EMBL" id="KAG9355431.1"/>
    </source>
</evidence>
<protein>
    <recommendedName>
        <fullName evidence="11">Gamma-aminobutyric acid type B receptor subunit 2</fullName>
    </recommendedName>
</protein>
<evidence type="ECO:0000256" key="7">
    <source>
        <dbReference type="ARBA" id="ARBA00023136"/>
    </source>
</evidence>
<keyword evidence="10" id="KW-0807">Transducer</keyword>
<dbReference type="OrthoDB" id="2150267at2759"/>
<dbReference type="SUPFAM" id="SSF53822">
    <property type="entry name" value="Periplasmic binding protein-like I"/>
    <property type="match status" value="1"/>
</dbReference>
<gene>
    <name evidence="14" type="ORF">JZ751_000269</name>
</gene>
<organism evidence="14 15">
    <name type="scientific">Albula glossodonta</name>
    <name type="common">roundjaw bonefish</name>
    <dbReference type="NCBI Taxonomy" id="121402"/>
    <lineage>
        <taxon>Eukaryota</taxon>
        <taxon>Metazoa</taxon>
        <taxon>Chordata</taxon>
        <taxon>Craniata</taxon>
        <taxon>Vertebrata</taxon>
        <taxon>Euteleostomi</taxon>
        <taxon>Actinopterygii</taxon>
        <taxon>Neopterygii</taxon>
        <taxon>Teleostei</taxon>
        <taxon>Albuliformes</taxon>
        <taxon>Albulidae</taxon>
        <taxon>Albula</taxon>
    </lineage>
</organism>
<dbReference type="GO" id="GO:0004965">
    <property type="term" value="F:G protein-coupled GABA receptor activity"/>
    <property type="evidence" value="ECO:0007669"/>
    <property type="project" value="InterPro"/>
</dbReference>
<dbReference type="InterPro" id="IPR001828">
    <property type="entry name" value="ANF_lig-bd_rcpt"/>
</dbReference>
<dbReference type="AlphaFoldDB" id="A0A8T2PVS2"/>
<dbReference type="InterPro" id="IPR028082">
    <property type="entry name" value="Peripla_BP_I"/>
</dbReference>
<dbReference type="GO" id="GO:0007214">
    <property type="term" value="P:gamma-aminobutyric acid signaling pathway"/>
    <property type="evidence" value="ECO:0007669"/>
    <property type="project" value="TreeGrafter"/>
</dbReference>
<dbReference type="InterPro" id="IPR002457">
    <property type="entry name" value="GPCR_3_GABA_rcpt_B2"/>
</dbReference>
<dbReference type="PANTHER" id="PTHR10519">
    <property type="entry name" value="GABA-B RECEPTOR"/>
    <property type="match status" value="1"/>
</dbReference>
<evidence type="ECO:0000256" key="6">
    <source>
        <dbReference type="ARBA" id="ARBA00023040"/>
    </source>
</evidence>
<feature type="transmembrane region" description="Helical" evidence="12">
    <location>
        <begin position="337"/>
        <end position="358"/>
    </location>
</feature>
<evidence type="ECO:0000256" key="2">
    <source>
        <dbReference type="ARBA" id="ARBA00022475"/>
    </source>
</evidence>
<dbReference type="InterPro" id="IPR002455">
    <property type="entry name" value="GPCR3_GABA-B"/>
</dbReference>
<evidence type="ECO:0000256" key="4">
    <source>
        <dbReference type="ARBA" id="ARBA00022729"/>
    </source>
</evidence>
<keyword evidence="15" id="KW-1185">Reference proteome</keyword>
<keyword evidence="8" id="KW-0675">Receptor</keyword>
<keyword evidence="6" id="KW-0297">G-protein coupled receptor</keyword>
<sequence>MLLVKMAAAEKLSFAATTPVLADKKKYPNFFRTVPSDNAVNPAVVKFLNHYNWSRVGTLTQDVQRFSEVRNDLTSELEKADIQIADTESFSNDPCVNVKKLKDNDVRIIIGQFDENLASKVFCCAYNLNMFGSKYQWIIPGWYQGNWWEQANSTNCTTRKLLMAMEGYIGVDFEPLSAKQTKGISGRTPQEYEQEYNRQRQQKGVESSKFHGFAYDGIWVIAKTLTGVMEKLREKERESVSRNFTVDDKEVGRMVLDAMNETNFFGVTGQVMFRNGERMGTIKFTQFQEGQEVKVGEYNAIEDALDLINNSIRFQGPEPPKDRTFVHLQRRHINVPLYSILSTITILGMLMAGAFLFFNIKNRNHR</sequence>
<dbReference type="PANTHER" id="PTHR10519:SF74">
    <property type="entry name" value="GAMMA-AMINOBUTYRIC ACID TYPE B RECEPTOR SUBUNIT 2"/>
    <property type="match status" value="1"/>
</dbReference>
<dbReference type="CDD" id="cd06366">
    <property type="entry name" value="PBP1_GABAb_receptor"/>
    <property type="match status" value="1"/>
</dbReference>
<dbReference type="PRINTS" id="PR01176">
    <property type="entry name" value="GABABRECEPTR"/>
</dbReference>
<evidence type="ECO:0000313" key="15">
    <source>
        <dbReference type="Proteomes" id="UP000824540"/>
    </source>
</evidence>
<evidence type="ECO:0000259" key="13">
    <source>
        <dbReference type="Pfam" id="PF01094"/>
    </source>
</evidence>
<comment type="caution">
    <text evidence="14">The sequence shown here is derived from an EMBL/GenBank/DDBJ whole genome shotgun (WGS) entry which is preliminary data.</text>
</comment>
<evidence type="ECO:0000256" key="3">
    <source>
        <dbReference type="ARBA" id="ARBA00022692"/>
    </source>
</evidence>
<name>A0A8T2PVS2_9TELE</name>
<evidence type="ECO:0000256" key="9">
    <source>
        <dbReference type="ARBA" id="ARBA00023180"/>
    </source>
</evidence>
<comment type="subcellular location">
    <subcellularLocation>
        <location evidence="1">Cell membrane</location>
        <topology evidence="1">Multi-pass membrane protein</topology>
    </subcellularLocation>
</comment>
<dbReference type="FunFam" id="3.40.50.2300:FF:000063">
    <property type="entry name" value="Gamma-aminobutyric acid type B receptor subunit"/>
    <property type="match status" value="1"/>
</dbReference>
<dbReference type="GO" id="GO:0038039">
    <property type="term" value="C:G protein-coupled receptor heterodimeric complex"/>
    <property type="evidence" value="ECO:0007669"/>
    <property type="project" value="TreeGrafter"/>
</dbReference>
<feature type="domain" description="Receptor ligand binding region" evidence="13">
    <location>
        <begin position="12"/>
        <end position="281"/>
    </location>
</feature>
<dbReference type="Proteomes" id="UP000824540">
    <property type="component" value="Unassembled WGS sequence"/>
</dbReference>
<keyword evidence="2" id="KW-1003">Cell membrane</keyword>
<proteinExistence type="predicted"/>
<evidence type="ECO:0000256" key="1">
    <source>
        <dbReference type="ARBA" id="ARBA00004651"/>
    </source>
</evidence>
<evidence type="ECO:0000256" key="10">
    <source>
        <dbReference type="ARBA" id="ARBA00023224"/>
    </source>
</evidence>
<dbReference type="Gene3D" id="3.40.50.2300">
    <property type="match status" value="2"/>
</dbReference>
<accession>A0A8T2PVS2</accession>
<keyword evidence="3 12" id="KW-0812">Transmembrane</keyword>
<keyword evidence="9" id="KW-0325">Glycoprotein</keyword>
<keyword evidence="7 12" id="KW-0472">Membrane</keyword>
<keyword evidence="4" id="KW-0732">Signal</keyword>
<reference evidence="14" key="1">
    <citation type="thesis" date="2021" institute="BYU ScholarsArchive" country="Provo, UT, USA">
        <title>Applications of and Algorithms for Genome Assembly and Genomic Analyses with an Emphasis on Marine Teleosts.</title>
        <authorList>
            <person name="Pickett B.D."/>
        </authorList>
    </citation>
    <scope>NUCLEOTIDE SEQUENCE</scope>
    <source>
        <strain evidence="14">HI-2016</strain>
    </source>
</reference>
<dbReference type="EMBL" id="JAFBMS010000001">
    <property type="protein sequence ID" value="KAG9355431.1"/>
    <property type="molecule type" value="Genomic_DNA"/>
</dbReference>
<evidence type="ECO:0000256" key="8">
    <source>
        <dbReference type="ARBA" id="ARBA00023170"/>
    </source>
</evidence>
<evidence type="ECO:0000256" key="5">
    <source>
        <dbReference type="ARBA" id="ARBA00022989"/>
    </source>
</evidence>
<evidence type="ECO:0000256" key="12">
    <source>
        <dbReference type="SAM" id="Phobius"/>
    </source>
</evidence>
<dbReference type="Pfam" id="PF01094">
    <property type="entry name" value="ANF_receptor"/>
    <property type="match status" value="1"/>
</dbReference>
<dbReference type="PRINTS" id="PR01178">
    <property type="entry name" value="GABAB2RECPTR"/>
</dbReference>
<evidence type="ECO:0000256" key="11">
    <source>
        <dbReference type="ARBA" id="ARBA00073785"/>
    </source>
</evidence>